<evidence type="ECO:0000313" key="1">
    <source>
        <dbReference type="EMBL" id="OJH49430.1"/>
    </source>
</evidence>
<protein>
    <submittedName>
        <fullName evidence="1">Methyltransferase type 11</fullName>
    </submittedName>
</protein>
<dbReference type="AlphaFoldDB" id="A0A1L9C4I1"/>
<keyword evidence="1" id="KW-0808">Transferase</keyword>
<reference evidence="1 2" key="1">
    <citation type="submission" date="2014-12" db="EMBL/GenBank/DDBJ databases">
        <title>The genome sequence of Methanohalophilus portucalensis strain FDF1.</title>
        <authorList>
            <person name="Lai M.-C."/>
            <person name="Lai S.-J."/>
        </authorList>
    </citation>
    <scope>NUCLEOTIDE SEQUENCE [LARGE SCALE GENOMIC DNA]</scope>
    <source>
        <strain evidence="1 2">FDF-1</strain>
    </source>
</reference>
<dbReference type="GO" id="GO:0032259">
    <property type="term" value="P:methylation"/>
    <property type="evidence" value="ECO:0007669"/>
    <property type="project" value="UniProtKB-KW"/>
</dbReference>
<dbReference type="GO" id="GO:0008168">
    <property type="term" value="F:methyltransferase activity"/>
    <property type="evidence" value="ECO:0007669"/>
    <property type="project" value="UniProtKB-KW"/>
</dbReference>
<sequence length="87" mass="10314">MSKEIRRVLKPSGLNIYTARHVGDPQYKTGIHRLEDMWEIKGGFIVHFLNREKIGYLSEGYKIIDIKEFEEGQLPKKMYMVSLEKER</sequence>
<name>A0A1L9C4I1_9EURY</name>
<keyword evidence="1" id="KW-0489">Methyltransferase</keyword>
<gene>
    <name evidence="1" type="ORF">MPF_1297</name>
</gene>
<comment type="caution">
    <text evidence="1">The sequence shown here is derived from an EMBL/GenBank/DDBJ whole genome shotgun (WGS) entry which is preliminary data.</text>
</comment>
<organism evidence="1 2">
    <name type="scientific">Methanohalophilus portucalensis FDF-1</name>
    <dbReference type="NCBI Taxonomy" id="523843"/>
    <lineage>
        <taxon>Archaea</taxon>
        <taxon>Methanobacteriati</taxon>
        <taxon>Methanobacteriota</taxon>
        <taxon>Stenosarchaea group</taxon>
        <taxon>Methanomicrobia</taxon>
        <taxon>Methanosarcinales</taxon>
        <taxon>Methanosarcinaceae</taxon>
        <taxon>Methanohalophilus</taxon>
    </lineage>
</organism>
<proteinExistence type="predicted"/>
<evidence type="ECO:0000313" key="2">
    <source>
        <dbReference type="Proteomes" id="UP000185713"/>
    </source>
</evidence>
<accession>A0A1L9C4I1</accession>
<dbReference type="EMBL" id="JWTK01000003">
    <property type="protein sequence ID" value="OJH49430.1"/>
    <property type="molecule type" value="Genomic_DNA"/>
</dbReference>
<dbReference type="Proteomes" id="UP000185713">
    <property type="component" value="Unassembled WGS sequence"/>
</dbReference>